<comment type="caution">
    <text evidence="3">The sequence shown here is derived from an EMBL/GenBank/DDBJ whole genome shotgun (WGS) entry which is preliminary data.</text>
</comment>
<dbReference type="PANTHER" id="PTHR44051">
    <property type="entry name" value="GLUTATHIONE S-TRANSFERASE-RELATED"/>
    <property type="match status" value="1"/>
</dbReference>
<evidence type="ECO:0000259" key="1">
    <source>
        <dbReference type="PROSITE" id="PS50404"/>
    </source>
</evidence>
<dbReference type="InterPro" id="IPR036249">
    <property type="entry name" value="Thioredoxin-like_sf"/>
</dbReference>
<dbReference type="InterPro" id="IPR036282">
    <property type="entry name" value="Glutathione-S-Trfase_C_sf"/>
</dbReference>
<dbReference type="PANTHER" id="PTHR44051:SF2">
    <property type="entry name" value="HYPOTHETICAL GLUTATHIONE S-TRANSFERASE LIKE PROTEIN"/>
    <property type="match status" value="1"/>
</dbReference>
<protein>
    <submittedName>
        <fullName evidence="3">Glutathione S-transferase family protein</fullName>
    </submittedName>
</protein>
<dbReference type="SFLD" id="SFLDS00019">
    <property type="entry name" value="Glutathione_Transferase_(cytos"/>
    <property type="match status" value="1"/>
</dbReference>
<dbReference type="InterPro" id="IPR010987">
    <property type="entry name" value="Glutathione-S-Trfase_C-like"/>
</dbReference>
<evidence type="ECO:0000313" key="4">
    <source>
        <dbReference type="Proteomes" id="UP001366060"/>
    </source>
</evidence>
<feature type="domain" description="GST C-terminal" evidence="2">
    <location>
        <begin position="83"/>
        <end position="198"/>
    </location>
</feature>
<dbReference type="InterPro" id="IPR004046">
    <property type="entry name" value="GST_C"/>
</dbReference>
<dbReference type="Pfam" id="PF13409">
    <property type="entry name" value="GST_N_2"/>
    <property type="match status" value="1"/>
</dbReference>
<gene>
    <name evidence="3" type="ORF">V6255_06270</name>
</gene>
<dbReference type="Gene3D" id="3.40.30.10">
    <property type="entry name" value="Glutaredoxin"/>
    <property type="match status" value="1"/>
</dbReference>
<evidence type="ECO:0000313" key="3">
    <source>
        <dbReference type="EMBL" id="MEL0658745.1"/>
    </source>
</evidence>
<keyword evidence="4" id="KW-1185">Reference proteome</keyword>
<dbReference type="Gene3D" id="1.20.1050.10">
    <property type="match status" value="1"/>
</dbReference>
<dbReference type="RefSeq" id="WP_341627393.1">
    <property type="nucleotide sequence ID" value="NZ_JBAKBA010000010.1"/>
</dbReference>
<sequence length="198" mass="22587">MIIYGDSLSGNCYKIKLLCSLLQIEHQWIEVNILEGETRTSAFLAMNPNAKIPLLVTEDKQFIAESNAILYYLSQQTSFFPTNVLQQSICLQWMFFEQYSHEPYIAVARFINKYLGSPADRLEELESKQEGGLKALAVMEIQLQKTAYLLGDTISITDLCLFAYTHVAYEGGFDLNNFPAILTWISRVEQQPNFIHIG</sequence>
<dbReference type="Pfam" id="PF00043">
    <property type="entry name" value="GST_C"/>
    <property type="match status" value="1"/>
</dbReference>
<name>A0ABU9HA43_9GAMM</name>
<dbReference type="SUPFAM" id="SSF52833">
    <property type="entry name" value="Thioredoxin-like"/>
    <property type="match status" value="1"/>
</dbReference>
<dbReference type="CDD" id="cd03056">
    <property type="entry name" value="GST_N_4"/>
    <property type="match status" value="1"/>
</dbReference>
<dbReference type="InterPro" id="IPR004045">
    <property type="entry name" value="Glutathione_S-Trfase_N"/>
</dbReference>
<feature type="domain" description="GST N-terminal" evidence="1">
    <location>
        <begin position="1"/>
        <end position="81"/>
    </location>
</feature>
<dbReference type="EMBL" id="JBAKBA010000010">
    <property type="protein sequence ID" value="MEL0658745.1"/>
    <property type="molecule type" value="Genomic_DNA"/>
</dbReference>
<reference evidence="3 4" key="1">
    <citation type="submission" date="2024-02" db="EMBL/GenBank/DDBJ databases">
        <title>Bacteria isolated from the canopy kelp, Nereocystis luetkeana.</title>
        <authorList>
            <person name="Pfister C.A."/>
            <person name="Younker I.T."/>
            <person name="Light S.H."/>
        </authorList>
    </citation>
    <scope>NUCLEOTIDE SEQUENCE [LARGE SCALE GENOMIC DNA]</scope>
    <source>
        <strain evidence="3 4">TI.2.07</strain>
    </source>
</reference>
<dbReference type="PROSITE" id="PS50404">
    <property type="entry name" value="GST_NTER"/>
    <property type="match status" value="1"/>
</dbReference>
<dbReference type="Proteomes" id="UP001366060">
    <property type="component" value="Unassembled WGS sequence"/>
</dbReference>
<evidence type="ECO:0000259" key="2">
    <source>
        <dbReference type="PROSITE" id="PS50405"/>
    </source>
</evidence>
<dbReference type="PROSITE" id="PS50405">
    <property type="entry name" value="GST_CTER"/>
    <property type="match status" value="1"/>
</dbReference>
<proteinExistence type="predicted"/>
<dbReference type="InterPro" id="IPR040079">
    <property type="entry name" value="Glutathione_S-Trfase"/>
</dbReference>
<organism evidence="3 4">
    <name type="scientific">Psychromonas arctica</name>
    <dbReference type="NCBI Taxonomy" id="168275"/>
    <lineage>
        <taxon>Bacteria</taxon>
        <taxon>Pseudomonadati</taxon>
        <taxon>Pseudomonadota</taxon>
        <taxon>Gammaproteobacteria</taxon>
        <taxon>Alteromonadales</taxon>
        <taxon>Psychromonadaceae</taxon>
        <taxon>Psychromonas</taxon>
    </lineage>
</organism>
<dbReference type="SUPFAM" id="SSF47616">
    <property type="entry name" value="GST C-terminal domain-like"/>
    <property type="match status" value="1"/>
</dbReference>
<dbReference type="SFLD" id="SFLDG01151">
    <property type="entry name" value="Main.2:_Nu-like"/>
    <property type="match status" value="1"/>
</dbReference>
<dbReference type="SFLD" id="SFLDG00358">
    <property type="entry name" value="Main_(cytGST)"/>
    <property type="match status" value="1"/>
</dbReference>
<accession>A0ABU9HA43</accession>